<dbReference type="AlphaFoldDB" id="A0AAP0NAV7"/>
<evidence type="ECO:0000256" key="1">
    <source>
        <dbReference type="SAM" id="SignalP"/>
    </source>
</evidence>
<dbReference type="EMBL" id="JBBPBK010000015">
    <property type="protein sequence ID" value="KAK9269635.1"/>
    <property type="molecule type" value="Genomic_DNA"/>
</dbReference>
<gene>
    <name evidence="2" type="ORF">L1049_001412</name>
</gene>
<comment type="caution">
    <text evidence="2">The sequence shown here is derived from an EMBL/GenBank/DDBJ whole genome shotgun (WGS) entry which is preliminary data.</text>
</comment>
<dbReference type="SUPFAM" id="SSF56399">
    <property type="entry name" value="ADP-ribosylation"/>
    <property type="match status" value="1"/>
</dbReference>
<feature type="chain" id="PRO_5042952673" evidence="1">
    <location>
        <begin position="17"/>
        <end position="215"/>
    </location>
</feature>
<keyword evidence="1" id="KW-0732">Signal</keyword>
<dbReference type="Gene3D" id="3.90.228.10">
    <property type="match status" value="1"/>
</dbReference>
<keyword evidence="3" id="KW-1185">Reference proteome</keyword>
<organism evidence="2 3">
    <name type="scientific">Liquidambar formosana</name>
    <name type="common">Formosan gum</name>
    <dbReference type="NCBI Taxonomy" id="63359"/>
    <lineage>
        <taxon>Eukaryota</taxon>
        <taxon>Viridiplantae</taxon>
        <taxon>Streptophyta</taxon>
        <taxon>Embryophyta</taxon>
        <taxon>Tracheophyta</taxon>
        <taxon>Spermatophyta</taxon>
        <taxon>Magnoliopsida</taxon>
        <taxon>eudicotyledons</taxon>
        <taxon>Gunneridae</taxon>
        <taxon>Pentapetalae</taxon>
        <taxon>Saxifragales</taxon>
        <taxon>Altingiaceae</taxon>
        <taxon>Liquidambar</taxon>
    </lineage>
</organism>
<proteinExistence type="predicted"/>
<reference evidence="2 3" key="1">
    <citation type="journal article" date="2024" name="Plant J.">
        <title>Genome sequences and population genomics reveal climatic adaptation and genomic divergence between two closely related sweetgum species.</title>
        <authorList>
            <person name="Xu W.Q."/>
            <person name="Ren C.Q."/>
            <person name="Zhang X.Y."/>
            <person name="Comes H.P."/>
            <person name="Liu X.H."/>
            <person name="Li Y.G."/>
            <person name="Kettle C.J."/>
            <person name="Jalonen R."/>
            <person name="Gaisberger H."/>
            <person name="Ma Y.Z."/>
            <person name="Qiu Y.X."/>
        </authorList>
    </citation>
    <scope>NUCLEOTIDE SEQUENCE [LARGE SCALE GENOMIC DNA]</scope>
    <source>
        <strain evidence="2">Hangzhou</strain>
    </source>
</reference>
<sequence>MFLLILFTVFKTELNMEEPSRNIIETIFQKATTNPSEKPRKIQRVIRVKNSSEILERFENHRIIVKKEACEQYESHPRIIVDGNELLLFYGTIMTCCSDDPGLVISKLCEEPSCGVCRAIQSNFGTKYTKNGIPLSTSSDALSETMHMIGNLKGKNVKMATIVCRTIAGRVATMVDGENEQEHAIIRRGGRRSELEYLIVKDPNAILPCFVILFT</sequence>
<dbReference type="PANTHER" id="PTHR31681:SF34">
    <property type="entry name" value="DUF295 DOMAIN-CONTAINING PROTEIN"/>
    <property type="match status" value="1"/>
</dbReference>
<evidence type="ECO:0000313" key="3">
    <source>
        <dbReference type="Proteomes" id="UP001415857"/>
    </source>
</evidence>
<protein>
    <submittedName>
        <fullName evidence="2">Uncharacterized protein</fullName>
    </submittedName>
</protein>
<accession>A0AAP0NAV7</accession>
<dbReference type="PANTHER" id="PTHR31681">
    <property type="entry name" value="C2H2-LIKE ZINC FINGER PROTEIN"/>
    <property type="match status" value="1"/>
</dbReference>
<name>A0AAP0NAV7_LIQFO</name>
<feature type="signal peptide" evidence="1">
    <location>
        <begin position="1"/>
        <end position="16"/>
    </location>
</feature>
<evidence type="ECO:0000313" key="2">
    <source>
        <dbReference type="EMBL" id="KAK9269635.1"/>
    </source>
</evidence>
<dbReference type="Proteomes" id="UP001415857">
    <property type="component" value="Unassembled WGS sequence"/>
</dbReference>